<gene>
    <name evidence="2" type="ORF">ColLi_12198</name>
</gene>
<comment type="caution">
    <text evidence="2">The sequence shown here is derived from an EMBL/GenBank/DDBJ whole genome shotgun (WGS) entry which is preliminary data.</text>
</comment>
<accession>A0AA37GXY6</accession>
<feature type="coiled-coil region" evidence="1">
    <location>
        <begin position="8"/>
        <end position="35"/>
    </location>
</feature>
<reference evidence="2 3" key="1">
    <citation type="submission" date="2021-07" db="EMBL/GenBank/DDBJ databases">
        <title>Genome data of Colletotrichum spaethianum.</title>
        <authorList>
            <person name="Utami Y.D."/>
            <person name="Hiruma K."/>
        </authorList>
    </citation>
    <scope>NUCLEOTIDE SEQUENCE [LARGE SCALE GENOMIC DNA]</scope>
    <source>
        <strain evidence="2 3">MAFF 242679</strain>
    </source>
</reference>
<name>A0AA37GXY6_9PEZI</name>
<dbReference type="EMBL" id="BPPX01000040">
    <property type="protein sequence ID" value="GJC89360.1"/>
    <property type="molecule type" value="Genomic_DNA"/>
</dbReference>
<keyword evidence="3" id="KW-1185">Reference proteome</keyword>
<protein>
    <submittedName>
        <fullName evidence="2">Uncharacterized protein</fullName>
    </submittedName>
</protein>
<proteinExistence type="predicted"/>
<evidence type="ECO:0000313" key="3">
    <source>
        <dbReference type="Proteomes" id="UP001055172"/>
    </source>
</evidence>
<evidence type="ECO:0000256" key="1">
    <source>
        <dbReference type="SAM" id="Coils"/>
    </source>
</evidence>
<keyword evidence="1" id="KW-0175">Coiled coil</keyword>
<dbReference type="AlphaFoldDB" id="A0AA37GXY6"/>
<evidence type="ECO:0000313" key="2">
    <source>
        <dbReference type="EMBL" id="GJC89360.1"/>
    </source>
</evidence>
<sequence length="299" mass="32477">MLRFIYGNKEITERYQAYRDAMDKCRAQVQRFKKASNELLGILQSFQAPCPPLATATATATSLQDPRAEEACASLSRALERFPSFANVPGPLGAIGASIGSTSADAHTWELAVNTASRAVPPQTPNSPPHDGATCCYFTEALAYDMDLQNDPRRPHLPIQVYVLGALVIRKQPVPDPMLDDAAREALQLGISTGKGRGDADEDVENGWASTGYLAAIDLGRTEAPVWVVKDTTYLDWGGYIPATEELNEALGLDKEAAFNAAQVLPSMGEWGKTTPREAGGLVRKTMVKAKVERVYGWY</sequence>
<organism evidence="2 3">
    <name type="scientific">Colletotrichum liriopes</name>
    <dbReference type="NCBI Taxonomy" id="708192"/>
    <lineage>
        <taxon>Eukaryota</taxon>
        <taxon>Fungi</taxon>
        <taxon>Dikarya</taxon>
        <taxon>Ascomycota</taxon>
        <taxon>Pezizomycotina</taxon>
        <taxon>Sordariomycetes</taxon>
        <taxon>Hypocreomycetidae</taxon>
        <taxon>Glomerellales</taxon>
        <taxon>Glomerellaceae</taxon>
        <taxon>Colletotrichum</taxon>
        <taxon>Colletotrichum spaethianum species complex</taxon>
    </lineage>
</organism>
<dbReference type="Proteomes" id="UP001055172">
    <property type="component" value="Unassembled WGS sequence"/>
</dbReference>